<dbReference type="EMBL" id="AP022593">
    <property type="protein sequence ID" value="BBY50937.1"/>
    <property type="molecule type" value="Genomic_DNA"/>
</dbReference>
<geneLocation type="plasmid" evidence="3">
    <name>pjcm18538 dna</name>
</geneLocation>
<organism evidence="2 3">
    <name type="scientific">Mycolicibacterium arabiense</name>
    <dbReference type="NCBI Taxonomy" id="1286181"/>
    <lineage>
        <taxon>Bacteria</taxon>
        <taxon>Bacillati</taxon>
        <taxon>Actinomycetota</taxon>
        <taxon>Actinomycetes</taxon>
        <taxon>Mycobacteriales</taxon>
        <taxon>Mycobacteriaceae</taxon>
        <taxon>Mycolicibacterium</taxon>
    </lineage>
</organism>
<reference evidence="2 3" key="1">
    <citation type="journal article" date="2019" name="Emerg. Microbes Infect.">
        <title>Comprehensive subspecies identification of 175 nontuberculous mycobacteria species based on 7547 genomic profiles.</title>
        <authorList>
            <person name="Matsumoto Y."/>
            <person name="Kinjo T."/>
            <person name="Motooka D."/>
            <person name="Nabeya D."/>
            <person name="Jung N."/>
            <person name="Uechi K."/>
            <person name="Horii T."/>
            <person name="Iida T."/>
            <person name="Fujita J."/>
            <person name="Nakamura S."/>
        </authorList>
    </citation>
    <scope>NUCLEOTIDE SEQUENCE [LARGE SCALE GENOMIC DNA]</scope>
    <source>
        <strain evidence="2 3">JCM 18538</strain>
    </source>
</reference>
<evidence type="ECO:0000313" key="3">
    <source>
        <dbReference type="Proteomes" id="UP000467428"/>
    </source>
</evidence>
<protein>
    <submittedName>
        <fullName evidence="2">Uncharacterized protein</fullName>
    </submittedName>
</protein>
<accession>A0A7I7S257</accession>
<dbReference type="KEGG" id="marz:MARA_44050"/>
<feature type="compositionally biased region" description="Basic and acidic residues" evidence="1">
    <location>
        <begin position="59"/>
        <end position="73"/>
    </location>
</feature>
<keyword evidence="3" id="KW-1185">Reference proteome</keyword>
<evidence type="ECO:0000256" key="1">
    <source>
        <dbReference type="SAM" id="MobiDB-lite"/>
    </source>
</evidence>
<name>A0A7I7S257_9MYCO</name>
<dbReference type="Proteomes" id="UP000467428">
    <property type="component" value="Chromosome"/>
</dbReference>
<feature type="region of interest" description="Disordered" evidence="1">
    <location>
        <begin position="56"/>
        <end position="98"/>
    </location>
</feature>
<dbReference type="AlphaFoldDB" id="A0A7I7S257"/>
<gene>
    <name evidence="2" type="ORF">MARA_44050</name>
</gene>
<sequence length="98" mass="9371">MRADALPRAVAEVAVGDAAPAQAGEGGGAAVASAEAVWAEVVEAAARAWAAGLADEAEAERSAAWRRAARETGGRGGSPAAPPAAAAAGVGREDGSHG</sequence>
<proteinExistence type="predicted"/>
<evidence type="ECO:0000313" key="2">
    <source>
        <dbReference type="EMBL" id="BBY50937.1"/>
    </source>
</evidence>